<gene>
    <name evidence="1" type="ORF">AB6A40_011591</name>
</gene>
<sequence>MTSCFMFIKDIMKVRIVCECNPQLLFVTVFNLLWQREKSSLFHPNNTYGCSIYSINLIVICDFSYFIEGHLHFTCISLELTQSTAVSCHVLFTFSSPFL</sequence>
<comment type="caution">
    <text evidence="1">The sequence shown here is derived from an EMBL/GenBank/DDBJ whole genome shotgun (WGS) entry which is preliminary data.</text>
</comment>
<evidence type="ECO:0000313" key="2">
    <source>
        <dbReference type="Proteomes" id="UP001608902"/>
    </source>
</evidence>
<proteinExistence type="predicted"/>
<organism evidence="1 2">
    <name type="scientific">Gnathostoma spinigerum</name>
    <dbReference type="NCBI Taxonomy" id="75299"/>
    <lineage>
        <taxon>Eukaryota</taxon>
        <taxon>Metazoa</taxon>
        <taxon>Ecdysozoa</taxon>
        <taxon>Nematoda</taxon>
        <taxon>Chromadorea</taxon>
        <taxon>Rhabditida</taxon>
        <taxon>Spirurina</taxon>
        <taxon>Gnathostomatomorpha</taxon>
        <taxon>Gnathostomatoidea</taxon>
        <taxon>Gnathostomatidae</taxon>
        <taxon>Gnathostoma</taxon>
    </lineage>
</organism>
<protein>
    <submittedName>
        <fullName evidence="1">Uncharacterized protein</fullName>
    </submittedName>
</protein>
<evidence type="ECO:0000313" key="1">
    <source>
        <dbReference type="EMBL" id="MFH4984882.1"/>
    </source>
</evidence>
<dbReference type="AlphaFoldDB" id="A0ABD6F084"/>
<name>A0ABD6F084_9BILA</name>
<dbReference type="EMBL" id="JBGFUD010022779">
    <property type="protein sequence ID" value="MFH4984882.1"/>
    <property type="molecule type" value="Genomic_DNA"/>
</dbReference>
<accession>A0ABD6F084</accession>
<keyword evidence="2" id="KW-1185">Reference proteome</keyword>
<dbReference type="Proteomes" id="UP001608902">
    <property type="component" value="Unassembled WGS sequence"/>
</dbReference>
<reference evidence="1 2" key="1">
    <citation type="submission" date="2024-08" db="EMBL/GenBank/DDBJ databases">
        <title>Gnathostoma spinigerum genome.</title>
        <authorList>
            <person name="Gonzalez-Bertolin B."/>
            <person name="Monzon S."/>
            <person name="Zaballos A."/>
            <person name="Jimenez P."/>
            <person name="Dekumyoy P."/>
            <person name="Varona S."/>
            <person name="Cuesta I."/>
            <person name="Sumanam S."/>
            <person name="Adisakwattana P."/>
            <person name="Gasser R.B."/>
            <person name="Hernandez-Gonzalez A."/>
            <person name="Young N.D."/>
            <person name="Perteguer M.J."/>
        </authorList>
    </citation>
    <scope>NUCLEOTIDE SEQUENCE [LARGE SCALE GENOMIC DNA]</scope>
    <source>
        <strain evidence="1">AL3</strain>
        <tissue evidence="1">Liver</tissue>
    </source>
</reference>